<dbReference type="Pfam" id="PF00642">
    <property type="entry name" value="zf-CCCH"/>
    <property type="match status" value="1"/>
</dbReference>
<evidence type="ECO:0000256" key="8">
    <source>
        <dbReference type="ARBA" id="ARBA00022781"/>
    </source>
</evidence>
<keyword evidence="14" id="KW-0479">Metal-binding</keyword>
<evidence type="ECO:0000256" key="13">
    <source>
        <dbReference type="ARBA" id="ARBA00023136"/>
    </source>
</evidence>
<dbReference type="SUPFAM" id="SSF52540">
    <property type="entry name" value="P-loop containing nucleoside triphosphate hydrolases"/>
    <property type="match status" value="1"/>
</dbReference>
<feature type="transmembrane region" description="Helical" evidence="16">
    <location>
        <begin position="887"/>
        <end position="906"/>
    </location>
</feature>
<dbReference type="Gene3D" id="2.40.30.20">
    <property type="match status" value="1"/>
</dbReference>
<keyword evidence="10" id="KW-1278">Translocase</keyword>
<dbReference type="InterPro" id="IPR036121">
    <property type="entry name" value="ATPase_F1/V1/A1_a/bsu_N_sf"/>
</dbReference>
<dbReference type="Pfam" id="PF02874">
    <property type="entry name" value="ATP-synt_ab_N"/>
    <property type="match status" value="1"/>
</dbReference>
<dbReference type="EMBL" id="LIAE01009207">
    <property type="protein sequence ID" value="PAV70822.1"/>
    <property type="molecule type" value="Genomic_DNA"/>
</dbReference>
<keyword evidence="9" id="KW-0067">ATP-binding</keyword>
<comment type="similarity">
    <text evidence="2">Belongs to the ATPase alpha/beta chains family.</text>
</comment>
<feature type="transmembrane region" description="Helical" evidence="16">
    <location>
        <begin position="854"/>
        <end position="872"/>
    </location>
</feature>
<feature type="compositionally biased region" description="Basic and acidic residues" evidence="15">
    <location>
        <begin position="233"/>
        <end position="250"/>
    </location>
</feature>
<feature type="transmembrane region" description="Helical" evidence="16">
    <location>
        <begin position="745"/>
        <end position="766"/>
    </location>
</feature>
<keyword evidence="7" id="KW-0547">Nucleotide-binding</keyword>
<dbReference type="InterPro" id="IPR027417">
    <property type="entry name" value="P-loop_NTPase"/>
</dbReference>
<evidence type="ECO:0000259" key="18">
    <source>
        <dbReference type="PROSITE" id="PS50158"/>
    </source>
</evidence>
<keyword evidence="12" id="KW-0406">Ion transport</keyword>
<feature type="transmembrane region" description="Helical" evidence="16">
    <location>
        <begin position="778"/>
        <end position="798"/>
    </location>
</feature>
<feature type="compositionally biased region" description="Polar residues" evidence="15">
    <location>
        <begin position="154"/>
        <end position="168"/>
    </location>
</feature>
<dbReference type="Gene3D" id="4.10.60.10">
    <property type="entry name" value="Zinc finger, CCHC-type"/>
    <property type="match status" value="1"/>
</dbReference>
<keyword evidence="11 16" id="KW-1133">Transmembrane helix</keyword>
<keyword evidence="14" id="KW-0863">Zinc-finger</keyword>
<keyword evidence="5" id="KW-0813">Transport</keyword>
<dbReference type="SUPFAM" id="SSF50615">
    <property type="entry name" value="N-terminal domain of alpha and beta subunits of F1 ATP synthase"/>
    <property type="match status" value="1"/>
</dbReference>
<dbReference type="PANTHER" id="PTHR43607:SF1">
    <property type="entry name" value="H(+)-TRANSPORTING TWO-SECTOR ATPASE"/>
    <property type="match status" value="1"/>
</dbReference>
<dbReference type="Pfam" id="PF00006">
    <property type="entry name" value="ATP-synt_ab"/>
    <property type="match status" value="1"/>
</dbReference>
<dbReference type="GO" id="GO:0003676">
    <property type="term" value="F:nucleic acid binding"/>
    <property type="evidence" value="ECO:0007669"/>
    <property type="project" value="InterPro"/>
</dbReference>
<dbReference type="Gene3D" id="3.10.20.90">
    <property type="entry name" value="Phosphatidylinositol 3-kinase Catalytic Subunit, Chain A, domain 1"/>
    <property type="match status" value="1"/>
</dbReference>
<dbReference type="GO" id="GO:0046961">
    <property type="term" value="F:proton-transporting ATPase activity, rotational mechanism"/>
    <property type="evidence" value="ECO:0007669"/>
    <property type="project" value="InterPro"/>
</dbReference>
<evidence type="ECO:0000256" key="4">
    <source>
        <dbReference type="ARBA" id="ARBA00016264"/>
    </source>
</evidence>
<dbReference type="STRING" id="2018661.A0A2A2KA87"/>
<dbReference type="InterPro" id="IPR000571">
    <property type="entry name" value="Znf_CCCH"/>
</dbReference>
<reference evidence="19 20" key="1">
    <citation type="journal article" date="2017" name="Curr. Biol.">
        <title>Genome architecture and evolution of a unichromosomal asexual nematode.</title>
        <authorList>
            <person name="Fradin H."/>
            <person name="Zegar C."/>
            <person name="Gutwein M."/>
            <person name="Lucas J."/>
            <person name="Kovtun M."/>
            <person name="Corcoran D."/>
            <person name="Baugh L.R."/>
            <person name="Kiontke K."/>
            <person name="Gunsalus K."/>
            <person name="Fitch D.H."/>
            <person name="Piano F."/>
        </authorList>
    </citation>
    <scope>NUCLEOTIDE SEQUENCE [LARGE SCALE GENOMIC DNA]</scope>
    <source>
        <strain evidence="19">PF1309</strain>
    </source>
</reference>
<keyword evidence="14" id="KW-0862">Zinc</keyword>
<feature type="zinc finger region" description="C3H1-type" evidence="14">
    <location>
        <begin position="1"/>
        <end position="23"/>
    </location>
</feature>
<dbReference type="InterPro" id="IPR013861">
    <property type="entry name" value="TMEM115/Pdh1/Rbl19"/>
</dbReference>
<dbReference type="InterPro" id="IPR023366">
    <property type="entry name" value="ATP_synth_asu-like_sf"/>
</dbReference>
<dbReference type="Proteomes" id="UP000218231">
    <property type="component" value="Unassembled WGS sequence"/>
</dbReference>
<evidence type="ECO:0000256" key="3">
    <source>
        <dbReference type="ARBA" id="ARBA00012473"/>
    </source>
</evidence>
<dbReference type="OrthoDB" id="1305878at2759"/>
<protein>
    <recommendedName>
        <fullName evidence="4">Cleavage and polyadenylation specificity factor subunit 4</fullName>
        <ecNumber evidence="3">7.1.2.2</ecNumber>
    </recommendedName>
</protein>
<dbReference type="InterPro" id="IPR022878">
    <property type="entry name" value="V-ATPase_asu"/>
</dbReference>
<evidence type="ECO:0000256" key="11">
    <source>
        <dbReference type="ARBA" id="ARBA00022989"/>
    </source>
</evidence>
<comment type="subcellular location">
    <subcellularLocation>
        <location evidence="1">Membrane</location>
        <topology evidence="1">Multi-pass membrane protein</topology>
    </subcellularLocation>
</comment>
<accession>A0A2A2KA87</accession>
<dbReference type="GO" id="GO:0005765">
    <property type="term" value="C:lysosomal membrane"/>
    <property type="evidence" value="ECO:0007669"/>
    <property type="project" value="TreeGrafter"/>
</dbReference>
<keyword evidence="20" id="KW-1185">Reference proteome</keyword>
<dbReference type="SUPFAM" id="SSF57756">
    <property type="entry name" value="Retrovirus zinc finger-like domains"/>
    <property type="match status" value="2"/>
</dbReference>
<dbReference type="Gene3D" id="3.40.50.300">
    <property type="entry name" value="P-loop containing nucleotide triphosphate hydrolases"/>
    <property type="match status" value="2"/>
</dbReference>
<dbReference type="GO" id="GO:0006890">
    <property type="term" value="P:retrograde vesicle-mediated transport, Golgi to endoplasmic reticulum"/>
    <property type="evidence" value="ECO:0007669"/>
    <property type="project" value="InterPro"/>
</dbReference>
<gene>
    <name evidence="19" type="ORF">WR25_23037</name>
</gene>
<keyword evidence="13 16" id="KW-0472">Membrane</keyword>
<dbReference type="FunFam" id="3.10.20.90:FF:000431">
    <property type="entry name" value="Protein CBG06226"/>
    <property type="match status" value="1"/>
</dbReference>
<evidence type="ECO:0000256" key="5">
    <source>
        <dbReference type="ARBA" id="ARBA00022448"/>
    </source>
</evidence>
<evidence type="ECO:0000256" key="10">
    <source>
        <dbReference type="ARBA" id="ARBA00022967"/>
    </source>
</evidence>
<dbReference type="GO" id="GO:0005524">
    <property type="term" value="F:ATP binding"/>
    <property type="evidence" value="ECO:0007669"/>
    <property type="project" value="UniProtKB-KW"/>
</dbReference>
<dbReference type="PROSITE" id="PS50103">
    <property type="entry name" value="ZF_C3H1"/>
    <property type="match status" value="1"/>
</dbReference>
<dbReference type="SMART" id="SM00343">
    <property type="entry name" value="ZnF_C2HC"/>
    <property type="match status" value="2"/>
</dbReference>
<dbReference type="InterPro" id="IPR001878">
    <property type="entry name" value="Znf_CCHC"/>
</dbReference>
<dbReference type="InterPro" id="IPR004100">
    <property type="entry name" value="ATPase_F1/V1/A1_a/bsu_N"/>
</dbReference>
<evidence type="ECO:0000256" key="1">
    <source>
        <dbReference type="ARBA" id="ARBA00004141"/>
    </source>
</evidence>
<dbReference type="GO" id="GO:0019899">
    <property type="term" value="F:enzyme binding"/>
    <property type="evidence" value="ECO:0007669"/>
    <property type="project" value="UniProtKB-ARBA"/>
</dbReference>
<dbReference type="SMART" id="SM01160">
    <property type="entry name" value="DUF1751"/>
    <property type="match status" value="1"/>
</dbReference>
<dbReference type="PANTHER" id="PTHR43607">
    <property type="entry name" value="V-TYPE PROTON ATPASE CATALYTIC SUBUNIT A"/>
    <property type="match status" value="1"/>
</dbReference>
<evidence type="ECO:0000313" key="20">
    <source>
        <dbReference type="Proteomes" id="UP000218231"/>
    </source>
</evidence>
<feature type="region of interest" description="Disordered" evidence="15">
    <location>
        <begin position="336"/>
        <end position="358"/>
    </location>
</feature>
<dbReference type="AlphaFoldDB" id="A0A2A2KA87"/>
<feature type="domain" description="C3H1-type" evidence="17">
    <location>
        <begin position="1"/>
        <end position="23"/>
    </location>
</feature>
<evidence type="ECO:0000259" key="17">
    <source>
        <dbReference type="PROSITE" id="PS50103"/>
    </source>
</evidence>
<organism evidence="19 20">
    <name type="scientific">Diploscapter pachys</name>
    <dbReference type="NCBI Taxonomy" id="2018661"/>
    <lineage>
        <taxon>Eukaryota</taxon>
        <taxon>Metazoa</taxon>
        <taxon>Ecdysozoa</taxon>
        <taxon>Nematoda</taxon>
        <taxon>Chromadorea</taxon>
        <taxon>Rhabditida</taxon>
        <taxon>Rhabditina</taxon>
        <taxon>Rhabditomorpha</taxon>
        <taxon>Rhabditoidea</taxon>
        <taxon>Rhabditidae</taxon>
        <taxon>Diploscapter</taxon>
    </lineage>
</organism>
<dbReference type="PROSITE" id="PS50158">
    <property type="entry name" value="ZF_CCHC"/>
    <property type="match status" value="2"/>
</dbReference>
<keyword evidence="8" id="KW-0375">Hydrogen ion transport</keyword>
<dbReference type="Pfam" id="PF00098">
    <property type="entry name" value="zf-CCHC"/>
    <property type="match status" value="1"/>
</dbReference>
<evidence type="ECO:0000256" key="14">
    <source>
        <dbReference type="PROSITE-ProRule" id="PRU00723"/>
    </source>
</evidence>
<dbReference type="GO" id="GO:0008270">
    <property type="term" value="F:zinc ion binding"/>
    <property type="evidence" value="ECO:0007669"/>
    <property type="project" value="UniProtKB-KW"/>
</dbReference>
<evidence type="ECO:0000256" key="2">
    <source>
        <dbReference type="ARBA" id="ARBA00008936"/>
    </source>
</evidence>
<evidence type="ECO:0000256" key="15">
    <source>
        <dbReference type="SAM" id="MobiDB-lite"/>
    </source>
</evidence>
<evidence type="ECO:0000256" key="16">
    <source>
        <dbReference type="SAM" id="Phobius"/>
    </source>
</evidence>
<feature type="transmembrane region" description="Helical" evidence="16">
    <location>
        <begin position="818"/>
        <end position="842"/>
    </location>
</feature>
<feature type="domain" description="CCHC-type" evidence="18">
    <location>
        <begin position="95"/>
        <end position="108"/>
    </location>
</feature>
<dbReference type="CDD" id="cd18119">
    <property type="entry name" value="ATP-synt_V_A-type_alpha_N"/>
    <property type="match status" value="1"/>
</dbReference>
<dbReference type="FunFam" id="2.40.30.20:FF:000002">
    <property type="entry name" value="V-type proton ATPase catalytic subunit A"/>
    <property type="match status" value="1"/>
</dbReference>
<sequence length="957" mass="108307">MCPNYLVGFCIDGPNCKYAHPTFNLPSAELTQSLKKHAFNQQIVCHNCHERGHKATHCPHLPAAQNRKDDNHDGPSKGPADAMFPDKKSLGEVTCYKCGEKGHYANRCHKGVLAFLSNTAHLAQEQREKDEREGRREVRSKAKNLAQGELYFSASLQPHSTSHNSNVSLRGLKRPAKRRENIEIGETQRSGNSRTTTMKRGRGGGRATVRETKEKSKKEKSVEKSPSKMGRKKNLDEKKPVGRRANRYDEIGPSTVASSSSSSKVKDEFPIKMDLAKGIYEVPLQRMAPFMMCSICSSHPTQYVSMDRTMQEIIYKMIPGLKRMERKERLEFIKQEKRSKGEEVDDNEEERQRQERLLEKERNTNTCFKGNPCRSHHRGDAQVVVQLLPGQRGFPRPLRPIIRLSQMATINTIKRYLAMSMWKKVSRYNEIDLFCNNELMGRDFSMRFIQLTRCRDQPKTKPVRLYYKKHIERMRFGDKAYGFVFGVSGLVVTAEKMSGAAMYELVRVGHDELVGEIIRLEGDYATIQVYEETSGVTVGDPVLRTGEPLSVELGPGIMNAIFDGIQRPLKDIADATHSIYIPKGWTPFWSWKTADGLVEKVSMYQVWPVRIPRPVAEKLAGNNPLPCGQRVLDALFSCVQGGTCAIPGAFGCGKTVISQSLSKYSNSDTIIYTGCGERENEMSEVDSSCVKERRREAAHLFHLLASMKFLNPFELNEKRLVSELLEIVVEQHSDVLRNNALPFRLLITLRVLGFLLSLSTAAFSFLSLTPIRLFSIEVWRLITSPFVGANPLLFAWTIASLHVGTNIVRQANSNESLLRIYAITQVFTTLFACTFSYLWYAFSRKTELVYEDPLVDFVPINAAVLVLIKQFLPDSIVVATPLGRVKYMHLPGLAVLLTLITSLSGITKQSVVMQCAIGVQVSWTYLRYFNPHETDEVYGDSSEHFTWARLVFEKNEN</sequence>
<dbReference type="InterPro" id="IPR036875">
    <property type="entry name" value="Znf_CCHC_sf"/>
</dbReference>
<evidence type="ECO:0000313" key="19">
    <source>
        <dbReference type="EMBL" id="PAV70822.1"/>
    </source>
</evidence>
<evidence type="ECO:0000256" key="12">
    <source>
        <dbReference type="ARBA" id="ARBA00023065"/>
    </source>
</evidence>
<keyword evidence="6 16" id="KW-0812">Transmembrane</keyword>
<dbReference type="Pfam" id="PF08551">
    <property type="entry name" value="DUF1751"/>
    <property type="match status" value="1"/>
</dbReference>
<feature type="region of interest" description="Disordered" evidence="15">
    <location>
        <begin position="59"/>
        <end position="85"/>
    </location>
</feature>
<evidence type="ECO:0000256" key="9">
    <source>
        <dbReference type="ARBA" id="ARBA00022840"/>
    </source>
</evidence>
<evidence type="ECO:0000256" key="7">
    <source>
        <dbReference type="ARBA" id="ARBA00022741"/>
    </source>
</evidence>
<feature type="region of interest" description="Disordered" evidence="15">
    <location>
        <begin position="153"/>
        <end position="263"/>
    </location>
</feature>
<dbReference type="EC" id="7.1.2.2" evidence="3"/>
<comment type="caution">
    <text evidence="19">The sequence shown here is derived from an EMBL/GenBank/DDBJ whole genome shotgun (WGS) entry which is preliminary data.</text>
</comment>
<name>A0A2A2KA87_9BILA</name>
<feature type="domain" description="CCHC-type" evidence="18">
    <location>
        <begin position="45"/>
        <end position="59"/>
    </location>
</feature>
<feature type="compositionally biased region" description="Basic and acidic residues" evidence="15">
    <location>
        <begin position="66"/>
        <end position="75"/>
    </location>
</feature>
<evidence type="ECO:0000256" key="6">
    <source>
        <dbReference type="ARBA" id="ARBA00022692"/>
    </source>
</evidence>
<proteinExistence type="inferred from homology"/>
<dbReference type="GO" id="GO:0046034">
    <property type="term" value="P:ATP metabolic process"/>
    <property type="evidence" value="ECO:0007669"/>
    <property type="project" value="InterPro"/>
</dbReference>
<feature type="compositionally biased region" description="Basic and acidic residues" evidence="15">
    <location>
        <begin position="208"/>
        <end position="226"/>
    </location>
</feature>
<dbReference type="InterPro" id="IPR000194">
    <property type="entry name" value="ATPase_F1/V1/A1_a/bsu_nucl-bd"/>
</dbReference>